<protein>
    <submittedName>
        <fullName evidence="1">Uncharacterized protein</fullName>
    </submittedName>
</protein>
<organism evidence="1 2">
    <name type="scientific">Octopus vulgaris</name>
    <name type="common">Common octopus</name>
    <dbReference type="NCBI Taxonomy" id="6645"/>
    <lineage>
        <taxon>Eukaryota</taxon>
        <taxon>Metazoa</taxon>
        <taxon>Spiralia</taxon>
        <taxon>Lophotrochozoa</taxon>
        <taxon>Mollusca</taxon>
        <taxon>Cephalopoda</taxon>
        <taxon>Coleoidea</taxon>
        <taxon>Octopodiformes</taxon>
        <taxon>Octopoda</taxon>
        <taxon>Incirrata</taxon>
        <taxon>Octopodidae</taxon>
        <taxon>Octopus</taxon>
    </lineage>
</organism>
<evidence type="ECO:0000313" key="1">
    <source>
        <dbReference type="EMBL" id="CAI9725669.1"/>
    </source>
</evidence>
<dbReference type="Proteomes" id="UP001162480">
    <property type="component" value="Chromosome 7"/>
</dbReference>
<proteinExistence type="predicted"/>
<accession>A0AA36B1P5</accession>
<reference evidence="1" key="1">
    <citation type="submission" date="2023-08" db="EMBL/GenBank/DDBJ databases">
        <authorList>
            <person name="Alioto T."/>
            <person name="Alioto T."/>
            <person name="Gomez Garrido J."/>
        </authorList>
    </citation>
    <scope>NUCLEOTIDE SEQUENCE</scope>
</reference>
<keyword evidence="2" id="KW-1185">Reference proteome</keyword>
<evidence type="ECO:0000313" key="2">
    <source>
        <dbReference type="Proteomes" id="UP001162480"/>
    </source>
</evidence>
<name>A0AA36B1P5_OCTVU</name>
<gene>
    <name evidence="1" type="ORF">OCTVUL_1B013247</name>
</gene>
<dbReference type="AlphaFoldDB" id="A0AA36B1P5"/>
<sequence>MAKISWRVYSMQQLGEWCDGDAVKCGKRQASNNNNTNTNKSNNIICSGSICGKDCIKEDEKEFSFQQNDKVMIIRNDLSYAFVELTKEFFVFIEEFLGICGLPEIL</sequence>
<dbReference type="EMBL" id="OX597820">
    <property type="protein sequence ID" value="CAI9725669.1"/>
    <property type="molecule type" value="Genomic_DNA"/>
</dbReference>